<dbReference type="PIRSF" id="PIRSF005739">
    <property type="entry name" value="O-mtase"/>
    <property type="match status" value="1"/>
</dbReference>
<dbReference type="InterPro" id="IPR012967">
    <property type="entry name" value="COMT_dimerisation"/>
</dbReference>
<comment type="caution">
    <text evidence="7">The sequence shown here is derived from an EMBL/GenBank/DDBJ whole genome shotgun (WGS) entry which is preliminary data.</text>
</comment>
<dbReference type="Proteomes" id="UP001341840">
    <property type="component" value="Unassembled WGS sequence"/>
</dbReference>
<reference evidence="7 8" key="1">
    <citation type="journal article" date="2023" name="Plants (Basel)">
        <title>Bridging the Gap: Combining Genomics and Transcriptomics Approaches to Understand Stylosanthes scabra, an Orphan Legume from the Brazilian Caatinga.</title>
        <authorList>
            <person name="Ferreira-Neto J.R.C."/>
            <person name="da Silva M.D."/>
            <person name="Binneck E."/>
            <person name="de Melo N.F."/>
            <person name="da Silva R.H."/>
            <person name="de Melo A.L.T.M."/>
            <person name="Pandolfi V."/>
            <person name="Bustamante F.O."/>
            <person name="Brasileiro-Vidal A.C."/>
            <person name="Benko-Iseppon A.M."/>
        </authorList>
    </citation>
    <scope>NUCLEOTIDE SEQUENCE [LARGE SCALE GENOMIC DNA]</scope>
    <source>
        <tissue evidence="7">Leaves</tissue>
    </source>
</reference>
<dbReference type="InterPro" id="IPR016461">
    <property type="entry name" value="COMT-like"/>
</dbReference>
<keyword evidence="2" id="KW-0808">Transferase</keyword>
<keyword evidence="1" id="KW-0489">Methyltransferase</keyword>
<feature type="domain" description="O-methyltransferase dimerisation" evidence="6">
    <location>
        <begin position="37"/>
        <end position="122"/>
    </location>
</feature>
<dbReference type="Gene3D" id="3.40.50.150">
    <property type="entry name" value="Vaccinia Virus protein VP39"/>
    <property type="match status" value="1"/>
</dbReference>
<evidence type="ECO:0000313" key="8">
    <source>
        <dbReference type="Proteomes" id="UP001341840"/>
    </source>
</evidence>
<feature type="domain" description="O-methyltransferase C-terminal" evidence="5">
    <location>
        <begin position="146"/>
        <end position="351"/>
    </location>
</feature>
<keyword evidence="8" id="KW-1185">Reference proteome</keyword>
<protein>
    <submittedName>
        <fullName evidence="7">Uncharacterized protein</fullName>
    </submittedName>
</protein>
<gene>
    <name evidence="7" type="ORF">PIB30_034586</name>
</gene>
<dbReference type="SUPFAM" id="SSF46785">
    <property type="entry name" value="Winged helix' DNA-binding domain"/>
    <property type="match status" value="1"/>
</dbReference>
<feature type="compositionally biased region" description="Polar residues" evidence="4">
    <location>
        <begin position="1"/>
        <end position="15"/>
    </location>
</feature>
<dbReference type="Pfam" id="PF00891">
    <property type="entry name" value="Methyltransf_2"/>
    <property type="match status" value="1"/>
</dbReference>
<sequence length="369" mass="40874">METPLESSAANNNHFKPQEEEEEDSLSSALLVLGLNVVPLALKSAVELGVFDTIAKAGEGAMLSAKDVASQIGSNNPEAPHMLDRLLGLLTTHSFLRCSVSHHDHPHQRLYSLSPRSKYFVSDPDNGFSFGPVLALLLDDVFYHSWKEVKGAIMEGGIPFNRVYGMHAFEYPGVDQRFNEVFNKAMENSTTLIMKKILESYKGFEDINTLVDVGGGVGVNAKLITSKYSHVNAINFDLPHVIQHAPPYAGVEHVAGDMFESVPKGDAIFMKWILHDWSDEKCLELLRNCHEAIPDDGKVIVVERILPEVPETTLAAKSSFQSDVLMMIQNPGGKERTHQEFMELTKASGFSAIKLVCCVSDLWVMEIFK</sequence>
<evidence type="ECO:0000256" key="2">
    <source>
        <dbReference type="ARBA" id="ARBA00022679"/>
    </source>
</evidence>
<feature type="region of interest" description="Disordered" evidence="4">
    <location>
        <begin position="1"/>
        <end position="22"/>
    </location>
</feature>
<keyword evidence="3" id="KW-0949">S-adenosyl-L-methionine</keyword>
<proteinExistence type="predicted"/>
<evidence type="ECO:0000259" key="6">
    <source>
        <dbReference type="Pfam" id="PF08100"/>
    </source>
</evidence>
<evidence type="ECO:0000256" key="4">
    <source>
        <dbReference type="SAM" id="MobiDB-lite"/>
    </source>
</evidence>
<dbReference type="PROSITE" id="PS51683">
    <property type="entry name" value="SAM_OMT_II"/>
    <property type="match status" value="1"/>
</dbReference>
<name>A0ABU6UC94_9FABA</name>
<dbReference type="Gene3D" id="1.10.10.10">
    <property type="entry name" value="Winged helix-like DNA-binding domain superfamily/Winged helix DNA-binding domain"/>
    <property type="match status" value="1"/>
</dbReference>
<dbReference type="PANTHER" id="PTHR11746">
    <property type="entry name" value="O-METHYLTRANSFERASE"/>
    <property type="match status" value="1"/>
</dbReference>
<accession>A0ABU6UC94</accession>
<evidence type="ECO:0000256" key="1">
    <source>
        <dbReference type="ARBA" id="ARBA00022603"/>
    </source>
</evidence>
<dbReference type="Pfam" id="PF08100">
    <property type="entry name" value="Dimerisation"/>
    <property type="match status" value="1"/>
</dbReference>
<evidence type="ECO:0000256" key="3">
    <source>
        <dbReference type="ARBA" id="ARBA00022691"/>
    </source>
</evidence>
<dbReference type="InterPro" id="IPR001077">
    <property type="entry name" value="COMT_C"/>
</dbReference>
<evidence type="ECO:0000259" key="5">
    <source>
        <dbReference type="Pfam" id="PF00891"/>
    </source>
</evidence>
<dbReference type="InterPro" id="IPR029063">
    <property type="entry name" value="SAM-dependent_MTases_sf"/>
</dbReference>
<dbReference type="SUPFAM" id="SSF53335">
    <property type="entry name" value="S-adenosyl-L-methionine-dependent methyltransferases"/>
    <property type="match status" value="1"/>
</dbReference>
<dbReference type="EMBL" id="JASCZI010120990">
    <property type="protein sequence ID" value="MED6158644.1"/>
    <property type="molecule type" value="Genomic_DNA"/>
</dbReference>
<evidence type="ECO:0000313" key="7">
    <source>
        <dbReference type="EMBL" id="MED6158644.1"/>
    </source>
</evidence>
<organism evidence="7 8">
    <name type="scientific">Stylosanthes scabra</name>
    <dbReference type="NCBI Taxonomy" id="79078"/>
    <lineage>
        <taxon>Eukaryota</taxon>
        <taxon>Viridiplantae</taxon>
        <taxon>Streptophyta</taxon>
        <taxon>Embryophyta</taxon>
        <taxon>Tracheophyta</taxon>
        <taxon>Spermatophyta</taxon>
        <taxon>Magnoliopsida</taxon>
        <taxon>eudicotyledons</taxon>
        <taxon>Gunneridae</taxon>
        <taxon>Pentapetalae</taxon>
        <taxon>rosids</taxon>
        <taxon>fabids</taxon>
        <taxon>Fabales</taxon>
        <taxon>Fabaceae</taxon>
        <taxon>Papilionoideae</taxon>
        <taxon>50 kb inversion clade</taxon>
        <taxon>dalbergioids sensu lato</taxon>
        <taxon>Dalbergieae</taxon>
        <taxon>Pterocarpus clade</taxon>
        <taxon>Stylosanthes</taxon>
    </lineage>
</organism>
<dbReference type="InterPro" id="IPR036388">
    <property type="entry name" value="WH-like_DNA-bd_sf"/>
</dbReference>
<dbReference type="InterPro" id="IPR036390">
    <property type="entry name" value="WH_DNA-bd_sf"/>
</dbReference>